<evidence type="ECO:0000256" key="3">
    <source>
        <dbReference type="SAM" id="MobiDB-lite"/>
    </source>
</evidence>
<gene>
    <name evidence="5" type="ORF">PBRASI_LOCUS3618</name>
</gene>
<proteinExistence type="predicted"/>
<dbReference type="InterPro" id="IPR027417">
    <property type="entry name" value="P-loop_NTPase"/>
</dbReference>
<dbReference type="GO" id="GO:0005829">
    <property type="term" value="C:cytosol"/>
    <property type="evidence" value="ECO:0007669"/>
    <property type="project" value="TreeGrafter"/>
</dbReference>
<dbReference type="Gene3D" id="3.40.50.300">
    <property type="entry name" value="P-loop containing nucleotide triphosphate hydrolases"/>
    <property type="match status" value="1"/>
</dbReference>
<dbReference type="GO" id="GO:0003873">
    <property type="term" value="F:6-phosphofructo-2-kinase activity"/>
    <property type="evidence" value="ECO:0007669"/>
    <property type="project" value="InterPro"/>
</dbReference>
<sequence length="529" mass="61427">MFLNVRRYLSNDSDSEDDGADKYNKYSELQRFKVHRCSLDLPGIVQLQARYANGNEAEFSTQQGASGPKLVVVMVGLPARGKSYIVKKLKRYLTWLQYDTKIFNVGNLRRNMNATKNLLEVPELLGQRRHSAAFFDPDNNDAKNLRDRMALECLDELIDWMNNGGRVGIHDATNSTVNRRKLILDHIQQKLSCKVLFVESICNDKKTVEANMRLKLSGPDYKNMDPDEALNDFRKRVVNYEKAYEPISEEEEQSNMQYCKLINVGKKVIAHNIQGYLSGQCIFYLMNFNLVERQIWLTRHGESTDNIIGRIGGNACLSAKGRRFAECLAKFISKQKIAFRQQQLAKHKADVEAEQQSDPSAIPAPEPPEKNFHVWTSLLQRTIDTVEHIDPKEFGIMHIRFLNEIYAGLYEEMTYREIEQLYPNEYNARKNNKLYYRYPGMGGESYLDVIHRVNPLIVELERMTDNILIVTHQVVLRIILAYFLDVDKESVPDMPVPLHTIYCLEPKPYGTKLTKWRYDEDTNWFLEEE</sequence>
<name>A0A9N9F9X3_9GLOM</name>
<dbReference type="PANTHER" id="PTHR10606">
    <property type="entry name" value="6-PHOSPHOFRUCTO-2-KINASE/FRUCTOSE-2,6-BISPHOSPHATASE"/>
    <property type="match status" value="1"/>
</dbReference>
<dbReference type="InterPro" id="IPR001345">
    <property type="entry name" value="PG/BPGM_mutase_AS"/>
</dbReference>
<dbReference type="InterPro" id="IPR013078">
    <property type="entry name" value="His_Pase_superF_clade-1"/>
</dbReference>
<dbReference type="FunFam" id="3.40.50.300:FF:000644">
    <property type="entry name" value="GpmB, Fructose-2,6-bisphosphatase"/>
    <property type="match status" value="1"/>
</dbReference>
<dbReference type="PIRSF" id="PIRSF000709">
    <property type="entry name" value="6PFK_2-Ptase"/>
    <property type="match status" value="1"/>
</dbReference>
<protein>
    <submittedName>
        <fullName evidence="5">10381_t:CDS:1</fullName>
    </submittedName>
</protein>
<dbReference type="GO" id="GO:0006003">
    <property type="term" value="P:fructose 2,6-bisphosphate metabolic process"/>
    <property type="evidence" value="ECO:0007669"/>
    <property type="project" value="InterPro"/>
</dbReference>
<evidence type="ECO:0000313" key="5">
    <source>
        <dbReference type="EMBL" id="CAG8520879.1"/>
    </source>
</evidence>
<keyword evidence="6" id="KW-1185">Reference proteome</keyword>
<evidence type="ECO:0000256" key="1">
    <source>
        <dbReference type="ARBA" id="ARBA00022741"/>
    </source>
</evidence>
<dbReference type="CDD" id="cd07067">
    <property type="entry name" value="HP_PGM_like"/>
    <property type="match status" value="1"/>
</dbReference>
<dbReference type="PANTHER" id="PTHR10606:SF32">
    <property type="entry name" value="6-PHOSPHOFRUCTO-2-KINASE 1"/>
    <property type="match status" value="1"/>
</dbReference>
<accession>A0A9N9F9X3</accession>
<feature type="region of interest" description="Disordered" evidence="3">
    <location>
        <begin position="348"/>
        <end position="368"/>
    </location>
</feature>
<keyword evidence="1" id="KW-0547">Nucleotide-binding</keyword>
<dbReference type="Proteomes" id="UP000789739">
    <property type="component" value="Unassembled WGS sequence"/>
</dbReference>
<evidence type="ECO:0000256" key="2">
    <source>
        <dbReference type="ARBA" id="ARBA00022840"/>
    </source>
</evidence>
<comment type="caution">
    <text evidence="5">The sequence shown here is derived from an EMBL/GenBank/DDBJ whole genome shotgun (WGS) entry which is preliminary data.</text>
</comment>
<dbReference type="OrthoDB" id="267323at2759"/>
<dbReference type="SUPFAM" id="SSF52540">
    <property type="entry name" value="P-loop containing nucleoside triphosphate hydrolases"/>
    <property type="match status" value="1"/>
</dbReference>
<reference evidence="5" key="1">
    <citation type="submission" date="2021-06" db="EMBL/GenBank/DDBJ databases">
        <authorList>
            <person name="Kallberg Y."/>
            <person name="Tangrot J."/>
            <person name="Rosling A."/>
        </authorList>
    </citation>
    <scope>NUCLEOTIDE SEQUENCE</scope>
    <source>
        <strain evidence="5">BR232B</strain>
    </source>
</reference>
<dbReference type="SMART" id="SM00855">
    <property type="entry name" value="PGAM"/>
    <property type="match status" value="1"/>
</dbReference>
<dbReference type="PRINTS" id="PR00991">
    <property type="entry name" value="6PFRUCTKNASE"/>
</dbReference>
<dbReference type="Gene3D" id="3.40.50.1240">
    <property type="entry name" value="Phosphoglycerate mutase-like"/>
    <property type="match status" value="1"/>
</dbReference>
<dbReference type="GO" id="GO:0005524">
    <property type="term" value="F:ATP binding"/>
    <property type="evidence" value="ECO:0007669"/>
    <property type="project" value="UniProtKB-KW"/>
</dbReference>
<feature type="domain" description="6-phosphofructo-2-kinase" evidence="4">
    <location>
        <begin position="65"/>
        <end position="290"/>
    </location>
</feature>
<evidence type="ECO:0000259" key="4">
    <source>
        <dbReference type="Pfam" id="PF01591"/>
    </source>
</evidence>
<dbReference type="InterPro" id="IPR029033">
    <property type="entry name" value="His_PPase_superfam"/>
</dbReference>
<dbReference type="PROSITE" id="PS00175">
    <property type="entry name" value="PG_MUTASE"/>
    <property type="match status" value="1"/>
</dbReference>
<dbReference type="GO" id="GO:0006000">
    <property type="term" value="P:fructose metabolic process"/>
    <property type="evidence" value="ECO:0007669"/>
    <property type="project" value="InterPro"/>
</dbReference>
<dbReference type="SUPFAM" id="SSF53254">
    <property type="entry name" value="Phosphoglycerate mutase-like"/>
    <property type="match status" value="1"/>
</dbReference>
<keyword evidence="2" id="KW-0067">ATP-binding</keyword>
<dbReference type="InterPro" id="IPR013079">
    <property type="entry name" value="6Phosfructo_kin"/>
</dbReference>
<dbReference type="Pfam" id="PF00300">
    <property type="entry name" value="His_Phos_1"/>
    <property type="match status" value="1"/>
</dbReference>
<dbReference type="InterPro" id="IPR003094">
    <property type="entry name" value="6Pfruct_kin"/>
</dbReference>
<dbReference type="AlphaFoldDB" id="A0A9N9F9X3"/>
<dbReference type="Pfam" id="PF01591">
    <property type="entry name" value="6PF2K"/>
    <property type="match status" value="1"/>
</dbReference>
<organism evidence="5 6">
    <name type="scientific">Paraglomus brasilianum</name>
    <dbReference type="NCBI Taxonomy" id="144538"/>
    <lineage>
        <taxon>Eukaryota</taxon>
        <taxon>Fungi</taxon>
        <taxon>Fungi incertae sedis</taxon>
        <taxon>Mucoromycota</taxon>
        <taxon>Glomeromycotina</taxon>
        <taxon>Glomeromycetes</taxon>
        <taxon>Paraglomerales</taxon>
        <taxon>Paraglomeraceae</taxon>
        <taxon>Paraglomus</taxon>
    </lineage>
</organism>
<dbReference type="EMBL" id="CAJVPI010000332">
    <property type="protein sequence ID" value="CAG8520879.1"/>
    <property type="molecule type" value="Genomic_DNA"/>
</dbReference>
<evidence type="ECO:0000313" key="6">
    <source>
        <dbReference type="Proteomes" id="UP000789739"/>
    </source>
</evidence>